<evidence type="ECO:0000256" key="3">
    <source>
        <dbReference type="ARBA" id="ARBA00022730"/>
    </source>
</evidence>
<keyword evidence="3" id="KW-0699">rRNA-binding</keyword>
<dbReference type="SUPFAM" id="SSF158710">
    <property type="entry name" value="PSPTO4464-like"/>
    <property type="match status" value="1"/>
</dbReference>
<dbReference type="Proteomes" id="UP000886829">
    <property type="component" value="Unassembled WGS sequence"/>
</dbReference>
<accession>A0A9D1WE57</accession>
<keyword evidence="2" id="KW-0690">Ribosome biogenesis</keyword>
<dbReference type="GO" id="GO:0042254">
    <property type="term" value="P:ribosome biogenesis"/>
    <property type="evidence" value="ECO:0007669"/>
    <property type="project" value="UniProtKB-KW"/>
</dbReference>
<evidence type="ECO:0000256" key="2">
    <source>
        <dbReference type="ARBA" id="ARBA00022517"/>
    </source>
</evidence>
<evidence type="ECO:0000256" key="1">
    <source>
        <dbReference type="ARBA" id="ARBA00022490"/>
    </source>
</evidence>
<feature type="region of interest" description="Disordered" evidence="5">
    <location>
        <begin position="1"/>
        <end position="24"/>
    </location>
</feature>
<evidence type="ECO:0000256" key="4">
    <source>
        <dbReference type="ARBA" id="ARBA00022884"/>
    </source>
</evidence>
<dbReference type="PANTHER" id="PTHR38101:SF1">
    <property type="entry name" value="UPF0307 PROTEIN YJGA"/>
    <property type="match status" value="1"/>
</dbReference>
<reference evidence="6" key="1">
    <citation type="journal article" date="2021" name="PeerJ">
        <title>Extensive microbial diversity within the chicken gut microbiome revealed by metagenomics and culture.</title>
        <authorList>
            <person name="Gilroy R."/>
            <person name="Ravi A."/>
            <person name="Getino M."/>
            <person name="Pursley I."/>
            <person name="Horton D.L."/>
            <person name="Alikhan N.F."/>
            <person name="Baker D."/>
            <person name="Gharbi K."/>
            <person name="Hall N."/>
            <person name="Watson M."/>
            <person name="Adriaenssens E.M."/>
            <person name="Foster-Nyarko E."/>
            <person name="Jarju S."/>
            <person name="Secka A."/>
            <person name="Antonio M."/>
            <person name="Oren A."/>
            <person name="Chaudhuri R.R."/>
            <person name="La Ragione R."/>
            <person name="Hildebrand F."/>
            <person name="Pallen M.J."/>
        </authorList>
    </citation>
    <scope>NUCLEOTIDE SEQUENCE</scope>
    <source>
        <strain evidence="6">USASDec5-558</strain>
    </source>
</reference>
<dbReference type="PANTHER" id="PTHR38101">
    <property type="entry name" value="UPF0307 PROTEIN YJGA"/>
    <property type="match status" value="1"/>
</dbReference>
<dbReference type="Gene3D" id="1.10.60.30">
    <property type="entry name" value="PSPTO4464-like domains"/>
    <property type="match status" value="2"/>
</dbReference>
<name>A0A9D1WE57_9GAMM</name>
<dbReference type="GO" id="GO:0019843">
    <property type="term" value="F:rRNA binding"/>
    <property type="evidence" value="ECO:0007669"/>
    <property type="project" value="UniProtKB-KW"/>
</dbReference>
<protein>
    <submittedName>
        <fullName evidence="6">DUF615 domain-containing protein</fullName>
    </submittedName>
</protein>
<evidence type="ECO:0000256" key="5">
    <source>
        <dbReference type="SAM" id="MobiDB-lite"/>
    </source>
</evidence>
<dbReference type="CDD" id="cd16331">
    <property type="entry name" value="YjgA-like"/>
    <property type="match status" value="1"/>
</dbReference>
<dbReference type="GO" id="GO:0005829">
    <property type="term" value="C:cytosol"/>
    <property type="evidence" value="ECO:0007669"/>
    <property type="project" value="TreeGrafter"/>
</dbReference>
<dbReference type="InterPro" id="IPR023153">
    <property type="entry name" value="DarP_sf"/>
</dbReference>
<dbReference type="InterPro" id="IPR006839">
    <property type="entry name" value="DarP"/>
</dbReference>
<keyword evidence="4" id="KW-0694">RNA-binding</keyword>
<gene>
    <name evidence="6" type="ORF">H9850_04045</name>
</gene>
<comment type="caution">
    <text evidence="6">The sequence shown here is derived from an EMBL/GenBank/DDBJ whole genome shotgun (WGS) entry which is preliminary data.</text>
</comment>
<keyword evidence="1" id="KW-0963">Cytoplasm</keyword>
<proteinExistence type="predicted"/>
<dbReference type="AlphaFoldDB" id="A0A9D1WE57"/>
<evidence type="ECO:0000313" key="6">
    <source>
        <dbReference type="EMBL" id="HIX56627.1"/>
    </source>
</evidence>
<evidence type="ECO:0000313" key="7">
    <source>
        <dbReference type="Proteomes" id="UP000886829"/>
    </source>
</evidence>
<dbReference type="EMBL" id="DXEV01000082">
    <property type="protein sequence ID" value="HIX56627.1"/>
    <property type="molecule type" value="Genomic_DNA"/>
</dbReference>
<dbReference type="NCBIfam" id="NF003593">
    <property type="entry name" value="PRK05255.1-1"/>
    <property type="match status" value="1"/>
</dbReference>
<organism evidence="6 7">
    <name type="scientific">Candidatus Anaerobiospirillum pullistercoris</name>
    <dbReference type="NCBI Taxonomy" id="2838452"/>
    <lineage>
        <taxon>Bacteria</taxon>
        <taxon>Pseudomonadati</taxon>
        <taxon>Pseudomonadota</taxon>
        <taxon>Gammaproteobacteria</taxon>
        <taxon>Aeromonadales</taxon>
        <taxon>Succinivibrionaceae</taxon>
        <taxon>Anaerobiospirillum</taxon>
    </lineage>
</organism>
<sequence length="211" mass="23613">MAVQEHFEGFDTAPDEMSRSAHKREAQAIRKLADKIANLGDQAFARLSFEEAEVKEAFVKARSLRRTSDERRRQLQYAAKLLRSFGHESLEEQLSGMSATAKVDPQAMRLEQLREYLIHNGIKGVNAMVELIPSIDRNKLRTLVKRAHDELSSTLPDRPAARALYQFIKAEVKAAGVEIPETMQRQKPKPVFANPVSPAPAPVAAAIEDID</sequence>
<dbReference type="Pfam" id="PF04751">
    <property type="entry name" value="DarP"/>
    <property type="match status" value="1"/>
</dbReference>
<reference evidence="6" key="2">
    <citation type="submission" date="2021-04" db="EMBL/GenBank/DDBJ databases">
        <authorList>
            <person name="Gilroy R."/>
        </authorList>
    </citation>
    <scope>NUCLEOTIDE SEQUENCE</scope>
    <source>
        <strain evidence="6">USASDec5-558</strain>
    </source>
</reference>